<accession>G5RQY3</accession>
<feature type="region of interest" description="Disordered" evidence="1">
    <location>
        <begin position="1"/>
        <end position="30"/>
    </location>
</feature>
<proteinExistence type="predicted"/>
<feature type="non-terminal residue" evidence="2">
    <location>
        <position position="79"/>
    </location>
</feature>
<protein>
    <recommendedName>
        <fullName evidence="4">Type VI secretion system tip protein VgrG</fullName>
    </recommendedName>
</protein>
<feature type="compositionally biased region" description="Polar residues" evidence="1">
    <location>
        <begin position="1"/>
        <end position="11"/>
    </location>
</feature>
<organism evidence="2 3">
    <name type="scientific">Salmonella enterica subsp. enterica serovar Urbana str. R8-2977</name>
    <dbReference type="NCBI Taxonomy" id="913084"/>
    <lineage>
        <taxon>Bacteria</taxon>
        <taxon>Pseudomonadati</taxon>
        <taxon>Pseudomonadota</taxon>
        <taxon>Gammaproteobacteria</taxon>
        <taxon>Enterobacterales</taxon>
        <taxon>Enterobacteriaceae</taxon>
        <taxon>Salmonella</taxon>
    </lineage>
</organism>
<sequence length="79" mass="7947">MSFVSTGNKTVGSDGPAITTPPIVGENNGVSSGAAVASVTDAAEQMAEQAVELLFGELPEPSGLVKAAVAAAWRQGYRI</sequence>
<gene>
    <name evidence="2" type="ORF">LTSEURB_0485</name>
</gene>
<comment type="caution">
    <text evidence="2">The sequence shown here is derived from an EMBL/GenBank/DDBJ whole genome shotgun (WGS) entry which is preliminary data.</text>
</comment>
<evidence type="ECO:0000313" key="2">
    <source>
        <dbReference type="EMBL" id="EHD06975.1"/>
    </source>
</evidence>
<dbReference type="AlphaFoldDB" id="G5RQY3"/>
<dbReference type="EMBL" id="AFCW01000202">
    <property type="protein sequence ID" value="EHD06975.1"/>
    <property type="molecule type" value="Genomic_DNA"/>
</dbReference>
<evidence type="ECO:0000256" key="1">
    <source>
        <dbReference type="SAM" id="MobiDB-lite"/>
    </source>
</evidence>
<name>G5RQY3_SALET</name>
<evidence type="ECO:0008006" key="4">
    <source>
        <dbReference type="Google" id="ProtNLM"/>
    </source>
</evidence>
<reference evidence="2 3" key="1">
    <citation type="journal article" date="2011" name="BMC Genomics">
        <title>Genome sequencing reveals diversification of virulence factor content and possible host adaptation in distinct subpopulations of Salmonella enterica.</title>
        <authorList>
            <person name="den Bakker H.C."/>
            <person name="Moreno Switt A.I."/>
            <person name="Govoni G."/>
            <person name="Cummings C.A."/>
            <person name="Ranieri M.L."/>
            <person name="Degoricija L."/>
            <person name="Hoelzer K."/>
            <person name="Rodriguez-Rivera L.D."/>
            <person name="Brown S."/>
            <person name="Bolchacova E."/>
            <person name="Furtado M.R."/>
            <person name="Wiedmann M."/>
        </authorList>
    </citation>
    <scope>NUCLEOTIDE SEQUENCE [LARGE SCALE GENOMIC DNA]</scope>
    <source>
        <strain evidence="2 3">R8-2977</strain>
    </source>
</reference>
<evidence type="ECO:0000313" key="3">
    <source>
        <dbReference type="Proteomes" id="UP000004776"/>
    </source>
</evidence>
<dbReference type="Proteomes" id="UP000004776">
    <property type="component" value="Unassembled WGS sequence"/>
</dbReference>